<sequence length="96" mass="11867">MEKEQTTEKRGKKEENRPMSNNNSSYRYSLEDIKKASSIKYYKTHPTINGRTRYRMRNFLLDNHNWCVIWGDNEDDAWKTFHEQIEEHIKKYSWKY</sequence>
<organism evidence="2">
    <name type="scientific">marine sediment metagenome</name>
    <dbReference type="NCBI Taxonomy" id="412755"/>
    <lineage>
        <taxon>unclassified sequences</taxon>
        <taxon>metagenomes</taxon>
        <taxon>ecological metagenomes</taxon>
    </lineage>
</organism>
<dbReference type="AlphaFoldDB" id="A0A0F9LWK6"/>
<accession>A0A0F9LWK6</accession>
<proteinExistence type="predicted"/>
<protein>
    <submittedName>
        <fullName evidence="2">Uncharacterized protein</fullName>
    </submittedName>
</protein>
<feature type="region of interest" description="Disordered" evidence="1">
    <location>
        <begin position="1"/>
        <end position="27"/>
    </location>
</feature>
<evidence type="ECO:0000313" key="2">
    <source>
        <dbReference type="EMBL" id="KKM91501.1"/>
    </source>
</evidence>
<gene>
    <name evidence="2" type="ORF">LCGC14_1227950</name>
</gene>
<feature type="compositionally biased region" description="Basic and acidic residues" evidence="1">
    <location>
        <begin position="1"/>
        <end position="17"/>
    </location>
</feature>
<comment type="caution">
    <text evidence="2">The sequence shown here is derived from an EMBL/GenBank/DDBJ whole genome shotgun (WGS) entry which is preliminary data.</text>
</comment>
<reference evidence="2" key="1">
    <citation type="journal article" date="2015" name="Nature">
        <title>Complex archaea that bridge the gap between prokaryotes and eukaryotes.</title>
        <authorList>
            <person name="Spang A."/>
            <person name="Saw J.H."/>
            <person name="Jorgensen S.L."/>
            <person name="Zaremba-Niedzwiedzka K."/>
            <person name="Martijn J."/>
            <person name="Lind A.E."/>
            <person name="van Eijk R."/>
            <person name="Schleper C."/>
            <person name="Guy L."/>
            <person name="Ettema T.J."/>
        </authorList>
    </citation>
    <scope>NUCLEOTIDE SEQUENCE</scope>
</reference>
<feature type="compositionally biased region" description="Polar residues" evidence="1">
    <location>
        <begin position="18"/>
        <end position="27"/>
    </location>
</feature>
<name>A0A0F9LWK6_9ZZZZ</name>
<dbReference type="EMBL" id="LAZR01006524">
    <property type="protein sequence ID" value="KKM91501.1"/>
    <property type="molecule type" value="Genomic_DNA"/>
</dbReference>
<evidence type="ECO:0000256" key="1">
    <source>
        <dbReference type="SAM" id="MobiDB-lite"/>
    </source>
</evidence>